<dbReference type="InterPro" id="IPR039420">
    <property type="entry name" value="WalR-like"/>
</dbReference>
<dbReference type="KEGG" id="acht:bsdcttw_16080"/>
<dbReference type="SMART" id="SM00448">
    <property type="entry name" value="REC"/>
    <property type="match status" value="1"/>
</dbReference>
<dbReference type="SUPFAM" id="SSF52172">
    <property type="entry name" value="CheY-like"/>
    <property type="match status" value="1"/>
</dbReference>
<keyword evidence="2 8" id="KW-0597">Phosphoprotein</keyword>
<evidence type="ECO:0000256" key="8">
    <source>
        <dbReference type="PROSITE-ProRule" id="PRU00169"/>
    </source>
</evidence>
<feature type="modified residue" description="4-aspartylphosphate" evidence="8">
    <location>
        <position position="53"/>
    </location>
</feature>
<dbReference type="Gene3D" id="3.40.50.2300">
    <property type="match status" value="1"/>
</dbReference>
<comment type="function">
    <text evidence="7">May play the central regulatory role in sporulation. It may be an element of the effector pathway responsible for the activation of sporulation genes in response to nutritional stress. Spo0A may act in concert with spo0H (a sigma factor) to control the expression of some genes that are critical to the sporulation process.</text>
</comment>
<keyword evidence="4" id="KW-0805">Transcription regulation</keyword>
<evidence type="ECO:0000256" key="9">
    <source>
        <dbReference type="PROSITE-ProRule" id="PRU01091"/>
    </source>
</evidence>
<dbReference type="CDD" id="cd00383">
    <property type="entry name" value="trans_reg_C"/>
    <property type="match status" value="1"/>
</dbReference>
<dbReference type="GO" id="GO:0006355">
    <property type="term" value="P:regulation of DNA-templated transcription"/>
    <property type="evidence" value="ECO:0007669"/>
    <property type="project" value="InterPro"/>
</dbReference>
<keyword evidence="3" id="KW-0902">Two-component regulatory system</keyword>
<evidence type="ECO:0000256" key="1">
    <source>
        <dbReference type="ARBA" id="ARBA00018672"/>
    </source>
</evidence>
<dbReference type="GO" id="GO:0032993">
    <property type="term" value="C:protein-DNA complex"/>
    <property type="evidence" value="ECO:0007669"/>
    <property type="project" value="TreeGrafter"/>
</dbReference>
<dbReference type="Gene3D" id="1.10.10.10">
    <property type="entry name" value="Winged helix-like DNA-binding domain superfamily/Winged helix DNA-binding domain"/>
    <property type="match status" value="1"/>
</dbReference>
<dbReference type="GO" id="GO:0005829">
    <property type="term" value="C:cytosol"/>
    <property type="evidence" value="ECO:0007669"/>
    <property type="project" value="TreeGrafter"/>
</dbReference>
<evidence type="ECO:0000313" key="13">
    <source>
        <dbReference type="Proteomes" id="UP000515703"/>
    </source>
</evidence>
<dbReference type="InterPro" id="IPR036388">
    <property type="entry name" value="WH-like_DNA-bd_sf"/>
</dbReference>
<keyword evidence="6" id="KW-0804">Transcription</keyword>
<evidence type="ECO:0000256" key="4">
    <source>
        <dbReference type="ARBA" id="ARBA00023015"/>
    </source>
</evidence>
<dbReference type="GO" id="GO:0000976">
    <property type="term" value="F:transcription cis-regulatory region binding"/>
    <property type="evidence" value="ECO:0007669"/>
    <property type="project" value="TreeGrafter"/>
</dbReference>
<organism evidence="12 13">
    <name type="scientific">Anaerocolumna chitinilytica</name>
    <dbReference type="NCBI Taxonomy" id="1727145"/>
    <lineage>
        <taxon>Bacteria</taxon>
        <taxon>Bacillati</taxon>
        <taxon>Bacillota</taxon>
        <taxon>Clostridia</taxon>
        <taxon>Lachnospirales</taxon>
        <taxon>Lachnospiraceae</taxon>
        <taxon>Anaerocolumna</taxon>
    </lineage>
</organism>
<keyword evidence="5 9" id="KW-0238">DNA-binding</keyword>
<dbReference type="InterPro" id="IPR001789">
    <property type="entry name" value="Sig_transdc_resp-reg_receiver"/>
</dbReference>
<dbReference type="PROSITE" id="PS50110">
    <property type="entry name" value="RESPONSE_REGULATORY"/>
    <property type="match status" value="1"/>
</dbReference>
<dbReference type="SMART" id="SM00862">
    <property type="entry name" value="Trans_reg_C"/>
    <property type="match status" value="1"/>
</dbReference>
<dbReference type="PANTHER" id="PTHR48111">
    <property type="entry name" value="REGULATOR OF RPOS"/>
    <property type="match status" value="1"/>
</dbReference>
<dbReference type="PROSITE" id="PS51755">
    <property type="entry name" value="OMPR_PHOB"/>
    <property type="match status" value="1"/>
</dbReference>
<dbReference type="CDD" id="cd17574">
    <property type="entry name" value="REC_OmpR"/>
    <property type="match status" value="1"/>
</dbReference>
<name>A0A7I8DLF4_9FIRM</name>
<dbReference type="Gene3D" id="6.10.250.690">
    <property type="match status" value="1"/>
</dbReference>
<dbReference type="InterPro" id="IPR011006">
    <property type="entry name" value="CheY-like_superfamily"/>
</dbReference>
<reference evidence="12 13" key="1">
    <citation type="submission" date="2020-08" db="EMBL/GenBank/DDBJ databases">
        <title>Draft genome sequencing of an Anaerocolumna strain isolated from anoxic soil subjected to BSD treatment.</title>
        <authorList>
            <person name="Uek A."/>
            <person name="Tonouchi A."/>
        </authorList>
    </citation>
    <scope>NUCLEOTIDE SEQUENCE [LARGE SCALE GENOMIC DNA]</scope>
    <source>
        <strain evidence="12 13">CTTW</strain>
    </source>
</reference>
<proteinExistence type="predicted"/>
<feature type="DNA-binding region" description="OmpR/PhoB-type" evidence="9">
    <location>
        <begin position="127"/>
        <end position="223"/>
    </location>
</feature>
<protein>
    <recommendedName>
        <fullName evidence="1">Stage 0 sporulation protein A homolog</fullName>
    </recommendedName>
</protein>
<feature type="domain" description="OmpR/PhoB-type" evidence="11">
    <location>
        <begin position="127"/>
        <end position="223"/>
    </location>
</feature>
<evidence type="ECO:0000259" key="10">
    <source>
        <dbReference type="PROSITE" id="PS50110"/>
    </source>
</evidence>
<sequence length="225" mass="25622">MSYRVLVVEDDKKMSEILVDYLESEGYQAYCASDGVEALSLFDREEIQLVILDIMIPKLDGWSVCRRIRQKSDVLIIIISARSEEEDKLLGYELGADEYITKPFSPKVLLAAIAALLKRSLAAPPPDTLLRCKELTINKEAYTAMLSGERLPLTVKEYELLLKLMENPGKVFRREVLITAIWGYDYFGDGRVVDTNIKTLRKKLRHCANYIQTVIGVGYKFESDT</sequence>
<dbReference type="Pfam" id="PF00486">
    <property type="entry name" value="Trans_reg_C"/>
    <property type="match status" value="1"/>
</dbReference>
<dbReference type="Pfam" id="PF00072">
    <property type="entry name" value="Response_reg"/>
    <property type="match status" value="1"/>
</dbReference>
<evidence type="ECO:0000256" key="7">
    <source>
        <dbReference type="ARBA" id="ARBA00024867"/>
    </source>
</evidence>
<evidence type="ECO:0000313" key="12">
    <source>
        <dbReference type="EMBL" id="BCJ98567.1"/>
    </source>
</evidence>
<dbReference type="AlphaFoldDB" id="A0A7I8DLF4"/>
<evidence type="ECO:0000256" key="3">
    <source>
        <dbReference type="ARBA" id="ARBA00023012"/>
    </source>
</evidence>
<dbReference type="Proteomes" id="UP000515703">
    <property type="component" value="Chromosome"/>
</dbReference>
<dbReference type="InterPro" id="IPR016032">
    <property type="entry name" value="Sig_transdc_resp-reg_C-effctor"/>
</dbReference>
<dbReference type="RefSeq" id="WP_185258886.1">
    <property type="nucleotide sequence ID" value="NZ_AP023368.1"/>
</dbReference>
<dbReference type="GO" id="GO:0000156">
    <property type="term" value="F:phosphorelay response regulator activity"/>
    <property type="evidence" value="ECO:0007669"/>
    <property type="project" value="TreeGrafter"/>
</dbReference>
<dbReference type="PANTHER" id="PTHR48111:SF1">
    <property type="entry name" value="TWO-COMPONENT RESPONSE REGULATOR ORR33"/>
    <property type="match status" value="1"/>
</dbReference>
<evidence type="ECO:0000256" key="5">
    <source>
        <dbReference type="ARBA" id="ARBA00023125"/>
    </source>
</evidence>
<accession>A0A7I8DLF4</accession>
<dbReference type="FunFam" id="3.40.50.2300:FF:000001">
    <property type="entry name" value="DNA-binding response regulator PhoB"/>
    <property type="match status" value="1"/>
</dbReference>
<dbReference type="FunFam" id="1.10.10.10:FF:000018">
    <property type="entry name" value="DNA-binding response regulator ResD"/>
    <property type="match status" value="1"/>
</dbReference>
<reference evidence="12 13" key="2">
    <citation type="submission" date="2020-08" db="EMBL/GenBank/DDBJ databases">
        <authorList>
            <person name="Ueki A."/>
            <person name="Tonouchi A."/>
        </authorList>
    </citation>
    <scope>NUCLEOTIDE SEQUENCE [LARGE SCALE GENOMIC DNA]</scope>
    <source>
        <strain evidence="12 13">CTTW</strain>
    </source>
</reference>
<dbReference type="EMBL" id="AP023368">
    <property type="protein sequence ID" value="BCJ98567.1"/>
    <property type="molecule type" value="Genomic_DNA"/>
</dbReference>
<dbReference type="SUPFAM" id="SSF46894">
    <property type="entry name" value="C-terminal effector domain of the bipartite response regulators"/>
    <property type="match status" value="1"/>
</dbReference>
<evidence type="ECO:0000259" key="11">
    <source>
        <dbReference type="PROSITE" id="PS51755"/>
    </source>
</evidence>
<dbReference type="InterPro" id="IPR001867">
    <property type="entry name" value="OmpR/PhoB-type_DNA-bd"/>
</dbReference>
<feature type="domain" description="Response regulatory" evidence="10">
    <location>
        <begin position="4"/>
        <end position="117"/>
    </location>
</feature>
<evidence type="ECO:0000256" key="2">
    <source>
        <dbReference type="ARBA" id="ARBA00022553"/>
    </source>
</evidence>
<gene>
    <name evidence="12" type="ORF">bsdcttw_16080</name>
</gene>
<keyword evidence="13" id="KW-1185">Reference proteome</keyword>
<evidence type="ECO:0000256" key="6">
    <source>
        <dbReference type="ARBA" id="ARBA00023163"/>
    </source>
</evidence>